<feature type="compositionally biased region" description="Basic and acidic residues" evidence="1">
    <location>
        <begin position="697"/>
        <end position="715"/>
    </location>
</feature>
<evidence type="ECO:0000259" key="2">
    <source>
        <dbReference type="Pfam" id="PF01370"/>
    </source>
</evidence>
<evidence type="ECO:0000313" key="4">
    <source>
        <dbReference type="EMBL" id="HIQ80326.1"/>
    </source>
</evidence>
<dbReference type="InterPro" id="IPR007074">
    <property type="entry name" value="LicD/FKTN/FKRP_NTP_transf"/>
</dbReference>
<dbReference type="PANTHER" id="PTHR43404">
    <property type="entry name" value="LIPOPOLYSACCHARIDE CHOLINEPHOSPHOTRANSFERASE LICD"/>
    <property type="match status" value="1"/>
</dbReference>
<dbReference type="InterPro" id="IPR052942">
    <property type="entry name" value="LPS_cholinephosphotransferase"/>
</dbReference>
<feature type="compositionally biased region" description="Basic and acidic residues" evidence="1">
    <location>
        <begin position="723"/>
        <end position="732"/>
    </location>
</feature>
<protein>
    <submittedName>
        <fullName evidence="4">LicD family protein</fullName>
    </submittedName>
</protein>
<accession>A0A9D0ZJ23</accession>
<dbReference type="InterPro" id="IPR036291">
    <property type="entry name" value="NAD(P)-bd_dom_sf"/>
</dbReference>
<dbReference type="AlphaFoldDB" id="A0A9D0ZJ23"/>
<organism evidence="4 5">
    <name type="scientific">Candidatus Scatavimonas merdigallinarum</name>
    <dbReference type="NCBI Taxonomy" id="2840914"/>
    <lineage>
        <taxon>Bacteria</taxon>
        <taxon>Bacillati</taxon>
        <taxon>Bacillota</taxon>
        <taxon>Clostridia</taxon>
        <taxon>Eubacteriales</taxon>
        <taxon>Oscillospiraceae</taxon>
        <taxon>Oscillospiraceae incertae sedis</taxon>
        <taxon>Candidatus Scatavimonas</taxon>
    </lineage>
</organism>
<name>A0A9D0ZJ23_9FIRM</name>
<dbReference type="Pfam" id="PF01370">
    <property type="entry name" value="Epimerase"/>
    <property type="match status" value="1"/>
</dbReference>
<feature type="region of interest" description="Disordered" evidence="1">
    <location>
        <begin position="638"/>
        <end position="674"/>
    </location>
</feature>
<evidence type="ECO:0000313" key="5">
    <source>
        <dbReference type="Proteomes" id="UP000886787"/>
    </source>
</evidence>
<dbReference type="Pfam" id="PF04991">
    <property type="entry name" value="LicD"/>
    <property type="match status" value="1"/>
</dbReference>
<feature type="region of interest" description="Disordered" evidence="1">
    <location>
        <begin position="693"/>
        <end position="732"/>
    </location>
</feature>
<dbReference type="GO" id="GO:0009100">
    <property type="term" value="P:glycoprotein metabolic process"/>
    <property type="evidence" value="ECO:0007669"/>
    <property type="project" value="UniProtKB-ARBA"/>
</dbReference>
<evidence type="ECO:0000259" key="3">
    <source>
        <dbReference type="Pfam" id="PF04991"/>
    </source>
</evidence>
<dbReference type="InterPro" id="IPR001509">
    <property type="entry name" value="Epimerase_deHydtase"/>
</dbReference>
<dbReference type="Proteomes" id="UP000886787">
    <property type="component" value="Unassembled WGS sequence"/>
</dbReference>
<reference evidence="4" key="1">
    <citation type="submission" date="2020-10" db="EMBL/GenBank/DDBJ databases">
        <authorList>
            <person name="Gilroy R."/>
        </authorList>
    </citation>
    <scope>NUCLEOTIDE SEQUENCE</scope>
    <source>
        <strain evidence="4">ChiSjej1B19-3389</strain>
    </source>
</reference>
<proteinExistence type="predicted"/>
<evidence type="ECO:0000256" key="1">
    <source>
        <dbReference type="SAM" id="MobiDB-lite"/>
    </source>
</evidence>
<dbReference type="PANTHER" id="PTHR43404:SF2">
    <property type="entry name" value="LIPOPOLYSACCHARIDE CHOLINEPHOSPHOTRANSFERASE LICD"/>
    <property type="match status" value="1"/>
</dbReference>
<dbReference type="EMBL" id="DVFW01000020">
    <property type="protein sequence ID" value="HIQ80326.1"/>
    <property type="molecule type" value="Genomic_DNA"/>
</dbReference>
<comment type="caution">
    <text evidence="4">The sequence shown here is derived from an EMBL/GenBank/DDBJ whole genome shotgun (WGS) entry which is preliminary data.</text>
</comment>
<dbReference type="Gene3D" id="3.40.50.720">
    <property type="entry name" value="NAD(P)-binding Rossmann-like Domain"/>
    <property type="match status" value="1"/>
</dbReference>
<feature type="compositionally biased region" description="Polar residues" evidence="1">
    <location>
        <begin position="643"/>
        <end position="652"/>
    </location>
</feature>
<reference evidence="4" key="2">
    <citation type="journal article" date="2021" name="PeerJ">
        <title>Extensive microbial diversity within the chicken gut microbiome revealed by metagenomics and culture.</title>
        <authorList>
            <person name="Gilroy R."/>
            <person name="Ravi A."/>
            <person name="Getino M."/>
            <person name="Pursley I."/>
            <person name="Horton D.L."/>
            <person name="Alikhan N.F."/>
            <person name="Baker D."/>
            <person name="Gharbi K."/>
            <person name="Hall N."/>
            <person name="Watson M."/>
            <person name="Adriaenssens E.M."/>
            <person name="Foster-Nyarko E."/>
            <person name="Jarju S."/>
            <person name="Secka A."/>
            <person name="Antonio M."/>
            <person name="Oren A."/>
            <person name="Chaudhuri R.R."/>
            <person name="La Ragione R."/>
            <person name="Hildebrand F."/>
            <person name="Pallen M.J."/>
        </authorList>
    </citation>
    <scope>NUCLEOTIDE SEQUENCE</scope>
    <source>
        <strain evidence="4">ChiSjej1B19-3389</strain>
    </source>
</reference>
<dbReference type="SUPFAM" id="SSF51735">
    <property type="entry name" value="NAD(P)-binding Rossmann-fold domains"/>
    <property type="match status" value="1"/>
</dbReference>
<sequence length="732" mass="83176">MELKKLLNEYEYDWAAFAPCRDDFPAVQMKGKKVVVAGGHNHFARCVVYTLFAANDLHSLHMQIILLGKDSSALTGYFPQLLKRGDFQFFTFDQLAAQEKPVQADFFVYTGCCNKKLEHTPGFFFEEVEGSKTVMELAGQMHPKRFILLSDYRSCGIVERGVLCSEYENGRSDFSKGSSFDFELVKTVEALCGVYAKQHGFSYVILRTGILLGAGTGLDDTIFTDLFKAAAKGETYTLINSKNQYSFVYISDVFHALYHAMADLRVNTVYHVTGKDATVSTGMLCAMLHDLYPEQVQVNLLYSRKDPSYGTAMNDQKIRSCGCKPAITLQDAIQLMVESNRIPAKTFVFKDSYQGKIQVIQNILLSYLLEIDRICRKYKIRYFLAGGTLLGAVRHHGFIPWDDDADVMMLRDDYEKFLSVVQSELPGNVTLHTADTDPLNHCVFTKLRIDNTLFATKYTSKFPQMHNGVFFDVLCHDKTAHSKIGRKIHLQLTLLTRSLVFNKWHHRKINNGHKIQSAVANCIKAVIPLSLAQKLQFKCLRWFEKKDTGYLYDGMGRNVYNGDFPAAWLKDTVYWDFEGHRFPIPKEYDKYLSYLYGNYNDMVIASGRKNSHSIVIMDLGEYANCARPQRELLLPEEGRDSSAAVQTPQAEQQAKGEDSHPVFKTDAAPLQEEEQRIPALSQQLLREVEENLQAIADEERTKMKKEEAPSPKETADIQLQENPAEKEGKLPL</sequence>
<feature type="domain" description="LicD/FKTN/FKRP nucleotidyltransferase" evidence="3">
    <location>
        <begin position="375"/>
        <end position="597"/>
    </location>
</feature>
<gene>
    <name evidence="4" type="ORF">IAD32_03470</name>
</gene>
<feature type="compositionally biased region" description="Basic and acidic residues" evidence="1">
    <location>
        <begin position="654"/>
        <end position="663"/>
    </location>
</feature>
<feature type="domain" description="NAD-dependent epimerase/dehydratase" evidence="2">
    <location>
        <begin position="111"/>
        <end position="267"/>
    </location>
</feature>